<feature type="transmembrane region" description="Helical" evidence="1">
    <location>
        <begin position="30"/>
        <end position="51"/>
    </location>
</feature>
<dbReference type="RefSeq" id="WP_307016273.1">
    <property type="nucleotide sequence ID" value="NZ_JAUANV010000017.1"/>
</dbReference>
<proteinExistence type="predicted"/>
<dbReference type="Proteomes" id="UP001232973">
    <property type="component" value="Unassembled WGS sequence"/>
</dbReference>
<evidence type="ECO:0000313" key="3">
    <source>
        <dbReference type="Proteomes" id="UP001232973"/>
    </source>
</evidence>
<sequence>MIVFLMTICVVVLIAAYLDLQDLRDGRNTMHWVVYISMFVAGCALSGYFTLNVTAPDVMIHVSNALTPWNGWIMG</sequence>
<organism evidence="2 3">
    <name type="scientific">Alicyclobacillus cycloheptanicus</name>
    <dbReference type="NCBI Taxonomy" id="1457"/>
    <lineage>
        <taxon>Bacteria</taxon>
        <taxon>Bacillati</taxon>
        <taxon>Bacillota</taxon>
        <taxon>Bacilli</taxon>
        <taxon>Bacillales</taxon>
        <taxon>Alicyclobacillaceae</taxon>
        <taxon>Alicyclobacillus</taxon>
    </lineage>
</organism>
<keyword evidence="1" id="KW-1133">Transmembrane helix</keyword>
<accession>A0ABT9XIV8</accession>
<reference evidence="2 3" key="1">
    <citation type="submission" date="2023-07" db="EMBL/GenBank/DDBJ databases">
        <title>Genomic Encyclopedia of Type Strains, Phase IV (KMG-IV): sequencing the most valuable type-strain genomes for metagenomic binning, comparative biology and taxonomic classification.</title>
        <authorList>
            <person name="Goeker M."/>
        </authorList>
    </citation>
    <scope>NUCLEOTIDE SEQUENCE [LARGE SCALE GENOMIC DNA]</scope>
    <source>
        <strain evidence="2 3">DSM 4006</strain>
    </source>
</reference>
<comment type="caution">
    <text evidence="2">The sequence shown here is derived from an EMBL/GenBank/DDBJ whole genome shotgun (WGS) entry which is preliminary data.</text>
</comment>
<dbReference type="EMBL" id="JAUSTP010000016">
    <property type="protein sequence ID" value="MDQ0190236.1"/>
    <property type="molecule type" value="Genomic_DNA"/>
</dbReference>
<gene>
    <name evidence="2" type="ORF">J2S03_002100</name>
</gene>
<keyword evidence="3" id="KW-1185">Reference proteome</keyword>
<keyword evidence="1" id="KW-0472">Membrane</keyword>
<name>A0ABT9XIV8_9BACL</name>
<evidence type="ECO:0000256" key="1">
    <source>
        <dbReference type="SAM" id="Phobius"/>
    </source>
</evidence>
<protein>
    <submittedName>
        <fullName evidence="2">Uncharacterized protein</fullName>
    </submittedName>
</protein>
<keyword evidence="1" id="KW-0812">Transmembrane</keyword>
<evidence type="ECO:0000313" key="2">
    <source>
        <dbReference type="EMBL" id="MDQ0190236.1"/>
    </source>
</evidence>